<keyword evidence="4" id="KW-1003">Cell membrane</keyword>
<dbReference type="PANTHER" id="PTHR18945">
    <property type="entry name" value="NEUROTRANSMITTER GATED ION CHANNEL"/>
    <property type="match status" value="1"/>
</dbReference>
<reference evidence="15" key="1">
    <citation type="submission" date="2025-08" db="UniProtKB">
        <authorList>
            <consortium name="RefSeq"/>
        </authorList>
    </citation>
    <scope>IDENTIFICATION</scope>
    <source>
        <tissue evidence="15">Muscle</tissue>
    </source>
</reference>
<feature type="transmembrane region" description="Helical" evidence="11">
    <location>
        <begin position="412"/>
        <end position="430"/>
    </location>
</feature>
<feature type="chain" id="PRO_5044953405" evidence="11">
    <location>
        <begin position="18"/>
        <end position="438"/>
    </location>
</feature>
<feature type="transmembrane region" description="Helical" evidence="11">
    <location>
        <begin position="313"/>
        <end position="335"/>
    </location>
</feature>
<proteinExistence type="inferred from homology"/>
<dbReference type="Gene3D" id="1.20.58.390">
    <property type="entry name" value="Neurotransmitter-gated ion-channel transmembrane domain"/>
    <property type="match status" value="1"/>
</dbReference>
<keyword evidence="9 11" id="KW-0472">Membrane</keyword>
<evidence type="ECO:0000313" key="15">
    <source>
        <dbReference type="RefSeq" id="XP_022252465.1"/>
    </source>
</evidence>
<evidence type="ECO:0000256" key="11">
    <source>
        <dbReference type="RuleBase" id="RU000687"/>
    </source>
</evidence>
<evidence type="ECO:0000256" key="5">
    <source>
        <dbReference type="ARBA" id="ARBA00022692"/>
    </source>
</evidence>
<name>A0ABM1T9A9_LIMPO</name>
<dbReference type="InterPro" id="IPR038050">
    <property type="entry name" value="Neuro_actylchol_rec"/>
</dbReference>
<dbReference type="GeneID" id="106468426"/>
<keyword evidence="6 11" id="KW-0732">Signal</keyword>
<keyword evidence="14" id="KW-1185">Reference proteome</keyword>
<feature type="signal peptide" evidence="11">
    <location>
        <begin position="1"/>
        <end position="17"/>
    </location>
</feature>
<feature type="transmembrane region" description="Helical" evidence="11">
    <location>
        <begin position="251"/>
        <end position="272"/>
    </location>
</feature>
<dbReference type="SUPFAM" id="SSF63712">
    <property type="entry name" value="Nicotinic receptor ligand binding domain-like"/>
    <property type="match status" value="1"/>
</dbReference>
<dbReference type="InterPro" id="IPR006201">
    <property type="entry name" value="Neur_channel"/>
</dbReference>
<dbReference type="InterPro" id="IPR006028">
    <property type="entry name" value="GABAA/Glycine_rcpt"/>
</dbReference>
<dbReference type="PRINTS" id="PR00253">
    <property type="entry name" value="GABAARECEPTR"/>
</dbReference>
<sequence length="438" mass="50048">MLFQLLTESSFFLSVLCVQVPQDAQVLTQCNSSNIFDGIIPQGYKKAVAPSTGDKEVDIYITLQIADIYGLDEESMDFYVHMYFDDMWRDERLATKCIQRARPIILPEEVAENLWVPDIYFENSKWGEMFKISVPNTNVKVMQDGMIYRYSRYVLQISCPMDLRFYPMDIQICSIRVALFAHPDDVARLHWTNDLDSPVKDIDAIVLLSPVKLPQFKLSAVNTTEHTENWNTGNYTSMIAKFTFARHLTSYIVNTYIPSVLVVLMSWLSFWLDVGAVPARVTLGVTSLLTLATQVVQSRSSIPPVAYINALDVWLFFCINMVFSTLVEYAISYYISFYKTFDGKCLCFPFQRCTGNFIKKTIADQSNAVSSKVSWVSSEGPTERLASSSEKQQKILGSTVSSTKCIDKISRLIFPFFFLIFNIMYWPYYLTFSTPGSD</sequence>
<dbReference type="Pfam" id="PF02932">
    <property type="entry name" value="Neur_chan_memb"/>
    <property type="match status" value="1"/>
</dbReference>
<dbReference type="Gene3D" id="2.70.170.10">
    <property type="entry name" value="Neurotransmitter-gated ion-channel ligand-binding domain"/>
    <property type="match status" value="1"/>
</dbReference>
<feature type="domain" description="Neurotransmitter-gated ion-channel transmembrane" evidence="13">
    <location>
        <begin position="255"/>
        <end position="337"/>
    </location>
</feature>
<dbReference type="PRINTS" id="PR00252">
    <property type="entry name" value="NRIONCHANNEL"/>
</dbReference>
<dbReference type="Pfam" id="PF02931">
    <property type="entry name" value="Neur_chan_LBD"/>
    <property type="match status" value="1"/>
</dbReference>
<feature type="domain" description="Neurotransmitter-gated ion-channel ligand-binding" evidence="12">
    <location>
        <begin position="42"/>
        <end position="247"/>
    </location>
</feature>
<dbReference type="SUPFAM" id="SSF90112">
    <property type="entry name" value="Neurotransmitter-gated ion-channel transmembrane pore"/>
    <property type="match status" value="1"/>
</dbReference>
<dbReference type="InterPro" id="IPR006202">
    <property type="entry name" value="Neur_chan_lig-bd"/>
</dbReference>
<evidence type="ECO:0000256" key="2">
    <source>
        <dbReference type="ARBA" id="ARBA00004236"/>
    </source>
</evidence>
<evidence type="ECO:0000256" key="7">
    <source>
        <dbReference type="ARBA" id="ARBA00022989"/>
    </source>
</evidence>
<dbReference type="InterPro" id="IPR018000">
    <property type="entry name" value="Neurotransmitter_ion_chnl_CS"/>
</dbReference>
<evidence type="ECO:0000256" key="1">
    <source>
        <dbReference type="ARBA" id="ARBA00004141"/>
    </source>
</evidence>
<evidence type="ECO:0000259" key="13">
    <source>
        <dbReference type="Pfam" id="PF02932"/>
    </source>
</evidence>
<dbReference type="InterPro" id="IPR036719">
    <property type="entry name" value="Neuro-gated_channel_TM_sf"/>
</dbReference>
<evidence type="ECO:0000256" key="9">
    <source>
        <dbReference type="ARBA" id="ARBA00023136"/>
    </source>
</evidence>
<protein>
    <submittedName>
        <fullName evidence="15">Glutamate-gated chloride channel-like</fullName>
    </submittedName>
</protein>
<dbReference type="InterPro" id="IPR036734">
    <property type="entry name" value="Neur_chan_lig-bd_sf"/>
</dbReference>
<comment type="caution">
    <text evidence="11">Lacks conserved residue(s) required for the propagation of feature annotation.</text>
</comment>
<organism evidence="14 15">
    <name type="scientific">Limulus polyphemus</name>
    <name type="common">Atlantic horseshoe crab</name>
    <dbReference type="NCBI Taxonomy" id="6850"/>
    <lineage>
        <taxon>Eukaryota</taxon>
        <taxon>Metazoa</taxon>
        <taxon>Ecdysozoa</taxon>
        <taxon>Arthropoda</taxon>
        <taxon>Chelicerata</taxon>
        <taxon>Merostomata</taxon>
        <taxon>Xiphosura</taxon>
        <taxon>Limulidae</taxon>
        <taxon>Limulus</taxon>
    </lineage>
</organism>
<accession>A0ABM1T9A9</accession>
<comment type="subcellular location">
    <subcellularLocation>
        <location evidence="2">Cell membrane</location>
    </subcellularLocation>
    <subcellularLocation>
        <location evidence="1">Membrane</location>
        <topology evidence="1">Multi-pass membrane protein</topology>
    </subcellularLocation>
</comment>
<keyword evidence="7 11" id="KW-1133">Transmembrane helix</keyword>
<dbReference type="RefSeq" id="XP_022252465.1">
    <property type="nucleotide sequence ID" value="XM_022396757.1"/>
</dbReference>
<keyword evidence="8 11" id="KW-0406">Ion transport</keyword>
<evidence type="ECO:0000313" key="14">
    <source>
        <dbReference type="Proteomes" id="UP000694941"/>
    </source>
</evidence>
<dbReference type="PROSITE" id="PS00236">
    <property type="entry name" value="NEUROTR_ION_CHANNEL"/>
    <property type="match status" value="1"/>
</dbReference>
<keyword evidence="10 11" id="KW-0407">Ion channel</keyword>
<dbReference type="CDD" id="cd19049">
    <property type="entry name" value="LGIC_TM_anion"/>
    <property type="match status" value="1"/>
</dbReference>
<evidence type="ECO:0000256" key="6">
    <source>
        <dbReference type="ARBA" id="ARBA00022729"/>
    </source>
</evidence>
<keyword evidence="3 11" id="KW-0813">Transport</keyword>
<evidence type="ECO:0000256" key="10">
    <source>
        <dbReference type="ARBA" id="ARBA00023303"/>
    </source>
</evidence>
<evidence type="ECO:0000256" key="3">
    <source>
        <dbReference type="ARBA" id="ARBA00022448"/>
    </source>
</evidence>
<gene>
    <name evidence="15" type="primary">LOC106468426</name>
</gene>
<evidence type="ECO:0000256" key="8">
    <source>
        <dbReference type="ARBA" id="ARBA00023065"/>
    </source>
</evidence>
<evidence type="ECO:0000259" key="12">
    <source>
        <dbReference type="Pfam" id="PF02931"/>
    </source>
</evidence>
<dbReference type="Proteomes" id="UP000694941">
    <property type="component" value="Unplaced"/>
</dbReference>
<comment type="similarity">
    <text evidence="11">Belongs to the ligand-gated ion channel (TC 1.A.9) family.</text>
</comment>
<dbReference type="InterPro" id="IPR006029">
    <property type="entry name" value="Neurotrans-gated_channel_TM"/>
</dbReference>
<evidence type="ECO:0000256" key="4">
    <source>
        <dbReference type="ARBA" id="ARBA00022475"/>
    </source>
</evidence>
<keyword evidence="5 11" id="KW-0812">Transmembrane</keyword>